<dbReference type="InterPro" id="IPR053277">
    <property type="entry name" value="Endomembrane_traffic_mod"/>
</dbReference>
<comment type="caution">
    <text evidence="2">The sequence shown here is derived from an EMBL/GenBank/DDBJ whole genome shotgun (WGS) entry which is preliminary data.</text>
</comment>
<dbReference type="EMBL" id="ADCY02000054">
    <property type="protein sequence ID" value="EFG30148.1"/>
    <property type="molecule type" value="Genomic_DNA"/>
</dbReference>
<dbReference type="Gene3D" id="1.25.40.10">
    <property type="entry name" value="Tetratricopeptide repeat domain"/>
    <property type="match status" value="2"/>
</dbReference>
<sequence length="601" mass="68490">MNHQSSAKWSFWQTILLLIGIVMLIGVSTFLAMMLMQHYPNPDELWAMATNMFTLFGLLLGVGVAFALLAAAVSFLALNQKLYEAQSYLAQARLHLDDYKQLSHQENLIQDKIHQLIKYHQSLLLTPVNTNSMEVEPILSLSKQITTSEFANFEARLLARSIEQDIYAKQAVHLAQNQPSIHTWRDAMQQFEQASYLWQAMLSASSDNLLNYIRNNYLSAKLYQATATQHLAMLNGTAQQNAHYRQLDALYAPVLALNGASKDAQTNHLISQAAYQNAMLAYQEGEILWQENQNIESVSHKWYEAKQSFQAAFQLQRDDAEIPYQYGSLLEREARLIAQTDAQRLPEARQLWLQAREQYRLALDIQPKKPEALLNWGNTFADEATAIVQTNADTLPEARILWQNAREKFQQTLEIQPNFDAAAYNAGMTLNKEADIILHLNQNVDEVCQLWQQAGERFQAALSINPSRYDVVNSWGLVLAKEADLRFKMGHDNLPQAQKLWQSAQQRFHHALELEPELQAAATNWRTVLTNESNAVNQTNRKVLWQTASDKIASLRQMSPNHAASESIKELADVIQQQLLKFESMNQLQPVGQLRSMTKPE</sequence>
<dbReference type="AlphaFoldDB" id="V9H5I3"/>
<protein>
    <submittedName>
        <fullName evidence="2">Uncharacterized protein</fullName>
    </submittedName>
</protein>
<dbReference type="KEGG" id="smur:BWP33_03010"/>
<organism evidence="2 3">
    <name type="scientific">Simonsiella muelleri ATCC 29453</name>
    <dbReference type="NCBI Taxonomy" id="641147"/>
    <lineage>
        <taxon>Bacteria</taxon>
        <taxon>Pseudomonadati</taxon>
        <taxon>Pseudomonadota</taxon>
        <taxon>Betaproteobacteria</taxon>
        <taxon>Neisseriales</taxon>
        <taxon>Neisseriaceae</taxon>
        <taxon>Simonsiella</taxon>
    </lineage>
</organism>
<keyword evidence="1" id="KW-0812">Transmembrane</keyword>
<dbReference type="SUPFAM" id="SSF48452">
    <property type="entry name" value="TPR-like"/>
    <property type="match status" value="1"/>
</dbReference>
<proteinExistence type="predicted"/>
<gene>
    <name evidence="2" type="ORF">HMPREF9021_02054</name>
</gene>
<name>V9H5I3_9NEIS</name>
<dbReference type="InterPro" id="IPR011990">
    <property type="entry name" value="TPR-like_helical_dom_sf"/>
</dbReference>
<dbReference type="STRING" id="641147.HMPREF9021_02054"/>
<dbReference type="PANTHER" id="PTHR45005">
    <property type="match status" value="1"/>
</dbReference>
<dbReference type="Proteomes" id="UP000017813">
    <property type="component" value="Unassembled WGS sequence"/>
</dbReference>
<dbReference type="eggNOG" id="COG0457">
    <property type="taxonomic scope" value="Bacteria"/>
</dbReference>
<feature type="transmembrane region" description="Helical" evidence="1">
    <location>
        <begin position="55"/>
        <end position="78"/>
    </location>
</feature>
<reference evidence="2 3" key="2">
    <citation type="submission" date="2011-10" db="EMBL/GenBank/DDBJ databases">
        <title>The Genome Sequence of Simonsiella muelleri ATCC 29453.</title>
        <authorList>
            <consortium name="The Broad Institute Genome Sequencing Platform"/>
            <consortium name="The Broad Institute Genome Sequencing Center for Infectious Disease"/>
            <person name="Earl A."/>
            <person name="Ward D."/>
            <person name="Feldgarden M."/>
            <person name="Gevers D."/>
            <person name="Izard J."/>
            <person name="Baranova O.V."/>
            <person name="Blanton J.M."/>
            <person name="Tanner A.C."/>
            <person name="Dewhirst F."/>
            <person name="Young S.K."/>
            <person name="Zeng Q."/>
            <person name="Gargeya S."/>
            <person name="Fitzgerald M."/>
            <person name="Haas B."/>
            <person name="Abouelleil A."/>
            <person name="Alvarado L."/>
            <person name="Arachchi H.M."/>
            <person name="Berlin A."/>
            <person name="Brown A."/>
            <person name="Chapman S.B."/>
            <person name="Chen Z."/>
            <person name="Dunbar C."/>
            <person name="Freedman E."/>
            <person name="Gearin G."/>
            <person name="Goldberg J."/>
            <person name="Griggs A."/>
            <person name="Gujja S."/>
            <person name="Heiman D."/>
            <person name="Howarth C."/>
            <person name="Larson L."/>
            <person name="Lui A."/>
            <person name="MacDonald P.J.P."/>
            <person name="Montmayeur A."/>
            <person name="Murphy C."/>
            <person name="Neiman D."/>
            <person name="Pearson M."/>
            <person name="Priest M."/>
            <person name="Roberts A."/>
            <person name="Saif S."/>
            <person name="Shea T."/>
            <person name="Shenoy N."/>
            <person name="Sisk P."/>
            <person name="Stolte C."/>
            <person name="Sykes S."/>
            <person name="Wortman J."/>
            <person name="Nusbaum C."/>
            <person name="Birren B."/>
        </authorList>
    </citation>
    <scope>NUCLEOTIDE SEQUENCE [LARGE SCALE GENOMIC DNA]</scope>
    <source>
        <strain evidence="2 3">ATCC 29453</strain>
    </source>
</reference>
<keyword evidence="1" id="KW-1133">Transmembrane helix</keyword>
<accession>V9H5I3</accession>
<dbReference type="RefSeq" id="WP_002642824.1">
    <property type="nucleotide sequence ID" value="NZ_CP019448.1"/>
</dbReference>
<reference evidence="2 3" key="1">
    <citation type="submission" date="2010-03" db="EMBL/GenBank/DDBJ databases">
        <authorList>
            <consortium name="The Broad Institute Genome Sequencing Platform"/>
            <person name="Ward D."/>
            <person name="Earl A."/>
            <person name="Feldgarden M."/>
            <person name="Gevers D."/>
            <person name="Young S."/>
            <person name="Zeng Q."/>
            <person name="Koehrsen M."/>
            <person name="Alvarado L."/>
            <person name="Berlin A.M."/>
            <person name="Borenstein D."/>
            <person name="Chapman S.B."/>
            <person name="Chen Z."/>
            <person name="Engels R."/>
            <person name="Freedman E."/>
            <person name="Gellesch M."/>
            <person name="Goldberg J."/>
            <person name="Griggs A."/>
            <person name="Gujja S."/>
            <person name="Heilman E.R."/>
            <person name="Heiman D.I."/>
            <person name="Hepburn T.A."/>
            <person name="Howarth C."/>
            <person name="Jen D."/>
            <person name="Larson L."/>
            <person name="Mehta T."/>
            <person name="Park D."/>
            <person name="Pearson M."/>
            <person name="Richards J."/>
            <person name="Roberts A."/>
            <person name="Saif S."/>
            <person name="Shea T.D."/>
            <person name="Shenoy N."/>
            <person name="Sisk P."/>
            <person name="Stolte C."/>
            <person name="Sykes S.N."/>
            <person name="Walk T."/>
            <person name="White J."/>
            <person name="Yandava C."/>
            <person name="Izard J."/>
            <person name="Baranova O.V."/>
            <person name="Blanton J.M."/>
            <person name="Tanner A.C."/>
            <person name="Dewhirst F."/>
            <person name="Haas B."/>
            <person name="Nusbaum C."/>
            <person name="Birren B."/>
        </authorList>
    </citation>
    <scope>NUCLEOTIDE SEQUENCE [LARGE SCALE GENOMIC DNA]</scope>
    <source>
        <strain evidence="2 3">ATCC 29453</strain>
    </source>
</reference>
<evidence type="ECO:0000256" key="1">
    <source>
        <dbReference type="SAM" id="Phobius"/>
    </source>
</evidence>
<evidence type="ECO:0000313" key="3">
    <source>
        <dbReference type="Proteomes" id="UP000017813"/>
    </source>
</evidence>
<dbReference type="HOGENOM" id="CLU_454061_0_0_4"/>
<feature type="transmembrane region" description="Helical" evidence="1">
    <location>
        <begin position="12"/>
        <end position="35"/>
    </location>
</feature>
<dbReference type="PANTHER" id="PTHR45005:SF2">
    <property type="entry name" value="PROTEIN HLB1"/>
    <property type="match status" value="1"/>
</dbReference>
<keyword evidence="3" id="KW-1185">Reference proteome</keyword>
<dbReference type="OrthoDB" id="9798174at2"/>
<keyword evidence="1" id="KW-0472">Membrane</keyword>
<evidence type="ECO:0000313" key="2">
    <source>
        <dbReference type="EMBL" id="EFG30148.1"/>
    </source>
</evidence>